<dbReference type="AlphaFoldDB" id="A0A1N6F8A3"/>
<dbReference type="PIRSF" id="PIRSF006429">
    <property type="entry name" value="GOGAT_lg_2"/>
    <property type="match status" value="1"/>
</dbReference>
<dbReference type="RefSeq" id="WP_074239166.1">
    <property type="nucleotide sequence ID" value="NZ_FSRA01000001.1"/>
</dbReference>
<protein>
    <submittedName>
        <fullName evidence="5">Glutamate synthase domain-containing protein 2</fullName>
    </submittedName>
</protein>
<dbReference type="Pfam" id="PF01645">
    <property type="entry name" value="Glu_synthase"/>
    <property type="match status" value="1"/>
</dbReference>
<keyword evidence="3" id="KW-0812">Transmembrane</keyword>
<keyword evidence="6" id="KW-1185">Reference proteome</keyword>
<evidence type="ECO:0000256" key="1">
    <source>
        <dbReference type="ARBA" id="ARBA00009716"/>
    </source>
</evidence>
<dbReference type="OrthoDB" id="9758182at2"/>
<keyword evidence="3" id="KW-0472">Membrane</keyword>
<dbReference type="PIRSF" id="PIRSF500060">
    <property type="entry name" value="UCP500060"/>
    <property type="match status" value="1"/>
</dbReference>
<dbReference type="PANTHER" id="PTHR43819:SF1">
    <property type="entry name" value="ARCHAEAL-TYPE GLUTAMATE SYNTHASE [NADPH]"/>
    <property type="match status" value="1"/>
</dbReference>
<feature type="transmembrane region" description="Helical" evidence="3">
    <location>
        <begin position="5"/>
        <end position="22"/>
    </location>
</feature>
<organism evidence="5 6">
    <name type="scientific">Chitinophaga niabensis</name>
    <dbReference type="NCBI Taxonomy" id="536979"/>
    <lineage>
        <taxon>Bacteria</taxon>
        <taxon>Pseudomonadati</taxon>
        <taxon>Bacteroidota</taxon>
        <taxon>Chitinophagia</taxon>
        <taxon>Chitinophagales</taxon>
        <taxon>Chitinophagaceae</taxon>
        <taxon>Chitinophaga</taxon>
    </lineage>
</organism>
<evidence type="ECO:0000259" key="4">
    <source>
        <dbReference type="Pfam" id="PF01645"/>
    </source>
</evidence>
<dbReference type="STRING" id="536979.SAMN04488055_2076"/>
<sequence>MRKGFIISAIIGIIGTALLGYFASPWWYVILAMIVALFVMGINDMRQTKHSIMRTYPVFGRMRYWMEALRPKMYQYFVESDIDGRPINRIDRSTIYQRAKKEMDTMPFGTQLDVYEEGYEWMSHSISPKDFRNLDHNPRVLIGNKDCKLPYSASIFNVSAMSFGSLSSNAIEALNAGAKIGNFAHNTGEGGISPYHLKHNGDIIWQVGTGYFGCRDEDGNFSPELFAQTSSAPQIRMIELKLSQGAKPGHGGILPAKKNTPEIAAIRHVKAGTTVYSPPYHSAFNNPRELVLLLQQMRELSGGKPVGFKLCIGRKSEFIGICKAMIELNLYPDFITVDGGEGGTGAAPQEFSNHVGAPLLDGLAFVHNILVGYDIRKHIKIIASGKILSGFHILRAIALGADACNSARAMMMAIGCIQALQCNSNKCPTGVATQDPALSIGLVVADKKQRVANYHEDTVKTFVELMGAAGIDDYKKLTRSHIYRRVFMNEVRTFEDIFPSLEPSSILNNKIPEKYKQDVEMAHADRWY</sequence>
<dbReference type="InterPro" id="IPR013785">
    <property type="entry name" value="Aldolase_TIM"/>
</dbReference>
<gene>
    <name evidence="5" type="ORF">SAMN04488055_2076</name>
</gene>
<dbReference type="InterPro" id="IPR027283">
    <property type="entry name" value="YerD"/>
</dbReference>
<dbReference type="Proteomes" id="UP000185003">
    <property type="component" value="Unassembled WGS sequence"/>
</dbReference>
<evidence type="ECO:0000313" key="5">
    <source>
        <dbReference type="EMBL" id="SIN91512.1"/>
    </source>
</evidence>
<dbReference type="GO" id="GO:0006537">
    <property type="term" value="P:glutamate biosynthetic process"/>
    <property type="evidence" value="ECO:0007669"/>
    <property type="project" value="InterPro"/>
</dbReference>
<dbReference type="PANTHER" id="PTHR43819">
    <property type="entry name" value="ARCHAEAL-TYPE GLUTAMATE SYNTHASE [NADPH]"/>
    <property type="match status" value="1"/>
</dbReference>
<dbReference type="InterPro" id="IPR002932">
    <property type="entry name" value="Glu_synthdom"/>
</dbReference>
<reference evidence="5 6" key="1">
    <citation type="submission" date="2016-11" db="EMBL/GenBank/DDBJ databases">
        <authorList>
            <person name="Jaros S."/>
            <person name="Januszkiewicz K."/>
            <person name="Wedrychowicz H."/>
        </authorList>
    </citation>
    <scope>NUCLEOTIDE SEQUENCE [LARGE SCALE GENOMIC DNA]</scope>
    <source>
        <strain evidence="5 6">DSM 24787</strain>
    </source>
</reference>
<keyword evidence="3" id="KW-1133">Transmembrane helix</keyword>
<name>A0A1N6F8A3_9BACT</name>
<dbReference type="GO" id="GO:0015930">
    <property type="term" value="F:glutamate synthase activity"/>
    <property type="evidence" value="ECO:0007669"/>
    <property type="project" value="InterPro"/>
</dbReference>
<evidence type="ECO:0000256" key="3">
    <source>
        <dbReference type="SAM" id="Phobius"/>
    </source>
</evidence>
<feature type="domain" description="Glutamate synthase" evidence="4">
    <location>
        <begin position="131"/>
        <end position="471"/>
    </location>
</feature>
<dbReference type="EMBL" id="FSRA01000001">
    <property type="protein sequence ID" value="SIN91512.1"/>
    <property type="molecule type" value="Genomic_DNA"/>
</dbReference>
<evidence type="ECO:0000313" key="6">
    <source>
        <dbReference type="Proteomes" id="UP000185003"/>
    </source>
</evidence>
<accession>A0A1N6F8A3</accession>
<dbReference type="CDD" id="cd02808">
    <property type="entry name" value="GltS_FMN"/>
    <property type="match status" value="1"/>
</dbReference>
<dbReference type="InterPro" id="IPR024188">
    <property type="entry name" value="GltB"/>
</dbReference>
<comment type="similarity">
    <text evidence="1 2">Belongs to the glutamate synthase family.</text>
</comment>
<evidence type="ECO:0000256" key="2">
    <source>
        <dbReference type="PIRNR" id="PIRNR006429"/>
    </source>
</evidence>
<dbReference type="SUPFAM" id="SSF51395">
    <property type="entry name" value="FMN-linked oxidoreductases"/>
    <property type="match status" value="1"/>
</dbReference>
<dbReference type="Gene3D" id="3.20.20.70">
    <property type="entry name" value="Aldolase class I"/>
    <property type="match status" value="1"/>
</dbReference>
<proteinExistence type="inferred from homology"/>